<comment type="catalytic activity">
    <reaction evidence="6">
        <text>L-methionine + H2O = methanethiol + 2-oxobutanoate + NH4(+)</text>
        <dbReference type="Rhea" id="RHEA:23800"/>
        <dbReference type="ChEBI" id="CHEBI:15377"/>
        <dbReference type="ChEBI" id="CHEBI:16007"/>
        <dbReference type="ChEBI" id="CHEBI:16763"/>
        <dbReference type="ChEBI" id="CHEBI:28938"/>
        <dbReference type="ChEBI" id="CHEBI:57844"/>
        <dbReference type="EC" id="4.4.1.11"/>
    </reaction>
    <physiologicalReaction direction="left-to-right" evidence="6">
        <dbReference type="Rhea" id="RHEA:23801"/>
    </physiologicalReaction>
</comment>
<keyword evidence="9" id="KW-1185">Reference proteome</keyword>
<evidence type="ECO:0000256" key="6">
    <source>
        <dbReference type="ARBA" id="ARBA00052699"/>
    </source>
</evidence>
<dbReference type="Gene3D" id="3.40.640.10">
    <property type="entry name" value="Type I PLP-dependent aspartate aminotransferase-like (Major domain)"/>
    <property type="match status" value="1"/>
</dbReference>
<dbReference type="GO" id="GO:0019346">
    <property type="term" value="P:transsulfuration"/>
    <property type="evidence" value="ECO:0007669"/>
    <property type="project" value="InterPro"/>
</dbReference>
<protein>
    <recommendedName>
        <fullName evidence="3">homocysteine desulfhydrase</fullName>
        <ecNumber evidence="3">4.4.1.2</ecNumber>
    </recommendedName>
    <alternativeName>
        <fullName evidence="4">Homocysteine desulfhydrase</fullName>
    </alternativeName>
</protein>
<dbReference type="AlphaFoldDB" id="A0A1P8UB66"/>
<dbReference type="PANTHER" id="PTHR11808">
    <property type="entry name" value="TRANS-SULFURATION ENZYME FAMILY MEMBER"/>
    <property type="match status" value="1"/>
</dbReference>
<organism evidence="8 9">
    <name type="scientific">Microbacterium aurum</name>
    <dbReference type="NCBI Taxonomy" id="36805"/>
    <lineage>
        <taxon>Bacteria</taxon>
        <taxon>Bacillati</taxon>
        <taxon>Actinomycetota</taxon>
        <taxon>Actinomycetes</taxon>
        <taxon>Micrococcales</taxon>
        <taxon>Microbacteriaceae</taxon>
        <taxon>Microbacterium</taxon>
    </lineage>
</organism>
<evidence type="ECO:0000313" key="8">
    <source>
        <dbReference type="EMBL" id="APZ35361.1"/>
    </source>
</evidence>
<dbReference type="STRING" id="36805.BOH66_14735"/>
<keyword evidence="2 7" id="KW-0663">Pyridoxal phosphate</keyword>
<evidence type="ECO:0000313" key="9">
    <source>
        <dbReference type="Proteomes" id="UP000187185"/>
    </source>
</evidence>
<dbReference type="InterPro" id="IPR015421">
    <property type="entry name" value="PyrdxlP-dep_Trfase_major"/>
</dbReference>
<dbReference type="KEGG" id="maur:BOH66_14735"/>
<comment type="similarity">
    <text evidence="7">Belongs to the trans-sulfuration enzymes family.</text>
</comment>
<comment type="catalytic activity">
    <reaction evidence="5">
        <text>L-homocysteine + H2O = 2-oxobutanoate + hydrogen sulfide + NH4(+) + H(+)</text>
        <dbReference type="Rhea" id="RHEA:14501"/>
        <dbReference type="ChEBI" id="CHEBI:15377"/>
        <dbReference type="ChEBI" id="CHEBI:15378"/>
        <dbReference type="ChEBI" id="CHEBI:16763"/>
        <dbReference type="ChEBI" id="CHEBI:28938"/>
        <dbReference type="ChEBI" id="CHEBI:29919"/>
        <dbReference type="ChEBI" id="CHEBI:58199"/>
        <dbReference type="EC" id="4.4.1.2"/>
    </reaction>
    <physiologicalReaction direction="left-to-right" evidence="5">
        <dbReference type="Rhea" id="RHEA:14502"/>
    </physiologicalReaction>
</comment>
<dbReference type="GO" id="GO:0047982">
    <property type="term" value="F:homocysteine desulfhydrase activity"/>
    <property type="evidence" value="ECO:0007669"/>
    <property type="project" value="UniProtKB-EC"/>
</dbReference>
<evidence type="ECO:0000256" key="5">
    <source>
        <dbReference type="ARBA" id="ARBA00048780"/>
    </source>
</evidence>
<accession>A0A1P8UB66</accession>
<sequence length="225" mass="23628">MNGFSTNAIHGGSLRDQYGSHVLPVYRTAAFDWESTDAAARTMASFLDGSNAGESYVYSRVSNPTVTDFEHRVASLYGAGGAVAFASGMGAIAGLLFSVLKAGDHVVYGESLYSATTHLIGSRLPPFGIETTAVDTMSLDAVQRAIRPNTRLIYCETPANPTMGLTDLSGIARLAAEANALSVVDNTFATAFNTQPLELGIDVVVESATKYIEQQTAALAVLHGA</sequence>
<evidence type="ECO:0000256" key="4">
    <source>
        <dbReference type="ARBA" id="ARBA00047199"/>
    </source>
</evidence>
<dbReference type="InterPro" id="IPR015424">
    <property type="entry name" value="PyrdxlP-dep_Trfase"/>
</dbReference>
<reference evidence="8 9" key="1">
    <citation type="submission" date="2016-12" db="EMBL/GenBank/DDBJ databases">
        <title>Complete genome sequence of Microbacterium aurum KACC 15219.</title>
        <authorList>
            <person name="Jung Y."/>
            <person name="Shin J.-H."/>
            <person name="Lee Y.-J."/>
            <person name="Yi H."/>
            <person name="Bahn Y.-S."/>
            <person name="Kim J.F."/>
            <person name="Lee D.-W."/>
        </authorList>
    </citation>
    <scope>NUCLEOTIDE SEQUENCE [LARGE SCALE GENOMIC DNA]</scope>
    <source>
        <strain evidence="8 9">KACC 15219</strain>
    </source>
</reference>
<dbReference type="PANTHER" id="PTHR11808:SF80">
    <property type="entry name" value="CYSTATHIONINE GAMMA-LYASE"/>
    <property type="match status" value="1"/>
</dbReference>
<dbReference type="InterPro" id="IPR000277">
    <property type="entry name" value="Cys/Met-Metab_PyrdxlP-dep_enz"/>
</dbReference>
<dbReference type="GO" id="GO:0018826">
    <property type="term" value="F:methionine gamma-lyase activity"/>
    <property type="evidence" value="ECO:0007669"/>
    <property type="project" value="UniProtKB-EC"/>
</dbReference>
<evidence type="ECO:0000256" key="3">
    <source>
        <dbReference type="ARBA" id="ARBA00047175"/>
    </source>
</evidence>
<proteinExistence type="inferred from homology"/>
<dbReference type="EC" id="4.4.1.2" evidence="3"/>
<name>A0A1P8UB66_9MICO</name>
<comment type="cofactor">
    <cofactor evidence="1 7">
        <name>pyridoxal 5'-phosphate</name>
        <dbReference type="ChEBI" id="CHEBI:597326"/>
    </cofactor>
</comment>
<dbReference type="RefSeq" id="WP_076691730.1">
    <property type="nucleotide sequence ID" value="NZ_CP018762.1"/>
</dbReference>
<dbReference type="GO" id="GO:0030170">
    <property type="term" value="F:pyridoxal phosphate binding"/>
    <property type="evidence" value="ECO:0007669"/>
    <property type="project" value="InterPro"/>
</dbReference>
<dbReference type="Pfam" id="PF01053">
    <property type="entry name" value="Cys_Met_Meta_PP"/>
    <property type="match status" value="1"/>
</dbReference>
<dbReference type="GO" id="GO:0005737">
    <property type="term" value="C:cytoplasm"/>
    <property type="evidence" value="ECO:0007669"/>
    <property type="project" value="TreeGrafter"/>
</dbReference>
<dbReference type="FunFam" id="3.40.640.10:FF:000046">
    <property type="entry name" value="Cystathionine gamma-lyase"/>
    <property type="match status" value="1"/>
</dbReference>
<dbReference type="EMBL" id="CP018762">
    <property type="protein sequence ID" value="APZ35361.1"/>
    <property type="molecule type" value="Genomic_DNA"/>
</dbReference>
<evidence type="ECO:0000256" key="1">
    <source>
        <dbReference type="ARBA" id="ARBA00001933"/>
    </source>
</evidence>
<evidence type="ECO:0000256" key="7">
    <source>
        <dbReference type="RuleBase" id="RU362118"/>
    </source>
</evidence>
<dbReference type="SUPFAM" id="SSF53383">
    <property type="entry name" value="PLP-dependent transferases"/>
    <property type="match status" value="1"/>
</dbReference>
<dbReference type="Proteomes" id="UP000187185">
    <property type="component" value="Chromosome"/>
</dbReference>
<evidence type="ECO:0000256" key="2">
    <source>
        <dbReference type="ARBA" id="ARBA00022898"/>
    </source>
</evidence>
<gene>
    <name evidence="8" type="ORF">BOH66_14735</name>
</gene>